<evidence type="ECO:0000313" key="2">
    <source>
        <dbReference type="Proteomes" id="UP000318538"/>
    </source>
</evidence>
<proteinExistence type="predicted"/>
<sequence length="966" mass="107942">MLIRRLVAIVVVAGVYLSGTGSVLHAETPAKDWIRGTLDQLQVCLRGEVFLPDGQPAQDMVLGGGINSVLASQSLNAVVDGNCFEMWIPVNQQRWHSMWLRVASKDGALVGYQRVRMHQIRQAAIDGIKMTLQRPTRELKVRVTHQGQVIPAAAVKVDLGFGIELHERTGADGIAVFRLLSTQKPYRMTVWTDDYRVGGFSFNRKPTRDPSADQHDVELSQCRDQTLRLVDQDGAPVPDIPFVLQMAKMPYNNYIGTNENSQLTTDKNGEVHYQWFPDWDRHHFYPELQTSNWVRDGEVEMVGGVAVWKLRKGTVRKRIIGRTVLQGSSENKGFFVTLRSFQGEQENHSDLLTVFADTKGEFALDVLPNATYCAWTLDSQWVGELSHLIPYQSESDQVTAPKLVVKRGQMVKVIARSGETERPYADLAIGFQREHRYTWQEDGEERSGVGGPQWFEPTNAEGVATTFTLPGVLRTRVSTPLWRTATEVEVAESTDPTVIRLHREVDKKRTVTGKLVLSEAVRSSLEGAEIKIGSIDGENADEQAFVVNQDGAFSFETRSTKIGIFASTRDGKAAVAEVIEKFDSPIELRLQPTVDYHGQLLGDADQPLAWHKVWASVQIVGEVDFTRRNFFSTRFYVKQIETMTDSFGNYTLANLPSEVTIGLRTDAIDGSAATRYLDDLYLERGETRPLAVSHLGKKSGSAKAPLGRRYAATLRDCSLMGFRMMLITSAGDKPSTEFIGKNLMNYRNNQDVTSFMQLVVEGSPHDLPPSDIVFLKEQDFPLPDAGSVMAFAIDSRGNELGRLALDVAEDGAAEKAADFVHRHLPDQVDAETKWDEAFDEAKTSRRKVWARISQRYCGPCFRMARWLDDNQDLLAKDYVMLKIDNVRDKNGVSVADRLTRGGQHGVPFHAIFDVDQDLLVDSEGPLGNIGHPSGFEGKKYLRTMLMQTRQRLADAEVDIIVASLSD</sequence>
<dbReference type="EMBL" id="CP036525">
    <property type="protein sequence ID" value="QDT04264.1"/>
    <property type="molecule type" value="Genomic_DNA"/>
</dbReference>
<dbReference type="Pfam" id="PF13899">
    <property type="entry name" value="Thioredoxin_7"/>
    <property type="match status" value="1"/>
</dbReference>
<evidence type="ECO:0008006" key="3">
    <source>
        <dbReference type="Google" id="ProtNLM"/>
    </source>
</evidence>
<dbReference type="KEGG" id="rlc:K227x_26540"/>
<dbReference type="InterPro" id="IPR036249">
    <property type="entry name" value="Thioredoxin-like_sf"/>
</dbReference>
<keyword evidence="2" id="KW-1185">Reference proteome</keyword>
<gene>
    <name evidence="1" type="ORF">K227x_26540</name>
</gene>
<evidence type="ECO:0000313" key="1">
    <source>
        <dbReference type="EMBL" id="QDT04264.1"/>
    </source>
</evidence>
<organism evidence="1 2">
    <name type="scientific">Rubripirellula lacrimiformis</name>
    <dbReference type="NCBI Taxonomy" id="1930273"/>
    <lineage>
        <taxon>Bacteria</taxon>
        <taxon>Pseudomonadati</taxon>
        <taxon>Planctomycetota</taxon>
        <taxon>Planctomycetia</taxon>
        <taxon>Pirellulales</taxon>
        <taxon>Pirellulaceae</taxon>
        <taxon>Rubripirellula</taxon>
    </lineage>
</organism>
<reference evidence="1 2" key="1">
    <citation type="submission" date="2019-02" db="EMBL/GenBank/DDBJ databases">
        <title>Deep-cultivation of Planctomycetes and their phenomic and genomic characterization uncovers novel biology.</title>
        <authorList>
            <person name="Wiegand S."/>
            <person name="Jogler M."/>
            <person name="Boedeker C."/>
            <person name="Pinto D."/>
            <person name="Vollmers J."/>
            <person name="Rivas-Marin E."/>
            <person name="Kohn T."/>
            <person name="Peeters S.H."/>
            <person name="Heuer A."/>
            <person name="Rast P."/>
            <person name="Oberbeckmann S."/>
            <person name="Bunk B."/>
            <person name="Jeske O."/>
            <person name="Meyerdierks A."/>
            <person name="Storesund J.E."/>
            <person name="Kallscheuer N."/>
            <person name="Luecker S."/>
            <person name="Lage O.M."/>
            <person name="Pohl T."/>
            <person name="Merkel B.J."/>
            <person name="Hornburger P."/>
            <person name="Mueller R.-W."/>
            <person name="Bruemmer F."/>
            <person name="Labrenz M."/>
            <person name="Spormann A.M."/>
            <person name="Op den Camp H."/>
            <person name="Overmann J."/>
            <person name="Amann R."/>
            <person name="Jetten M.S.M."/>
            <person name="Mascher T."/>
            <person name="Medema M.H."/>
            <person name="Devos D.P."/>
            <person name="Kaster A.-K."/>
            <person name="Ovreas L."/>
            <person name="Rohde M."/>
            <person name="Galperin M.Y."/>
            <person name="Jogler C."/>
        </authorList>
    </citation>
    <scope>NUCLEOTIDE SEQUENCE [LARGE SCALE GENOMIC DNA]</scope>
    <source>
        <strain evidence="1 2">K22_7</strain>
    </source>
</reference>
<name>A0A517NAV5_9BACT</name>
<protein>
    <recommendedName>
        <fullName evidence="3">Nickel uptake substrate-specific transmembrane region</fullName>
    </recommendedName>
</protein>
<dbReference type="OrthoDB" id="232400at2"/>
<dbReference type="AlphaFoldDB" id="A0A517NAV5"/>
<accession>A0A517NAV5</accession>
<dbReference type="Proteomes" id="UP000318538">
    <property type="component" value="Chromosome"/>
</dbReference>
<dbReference type="SUPFAM" id="SSF52833">
    <property type="entry name" value="Thioredoxin-like"/>
    <property type="match status" value="1"/>
</dbReference>
<dbReference type="Gene3D" id="3.40.30.10">
    <property type="entry name" value="Glutaredoxin"/>
    <property type="match status" value="1"/>
</dbReference>
<dbReference type="RefSeq" id="WP_145169814.1">
    <property type="nucleotide sequence ID" value="NZ_CP036525.1"/>
</dbReference>